<evidence type="ECO:0000313" key="1">
    <source>
        <dbReference type="EnsemblPlants" id="AVESA.00010b.r2.7DG1334845.1.CDS.1"/>
    </source>
</evidence>
<sequence length="72" mass="7954">RPFSIMQQQGQSFDQPPQKLQFELMRMTMIQTLPSICNVYVPEYCTAAPCSRITPSPYSMPMAATCAGGACC</sequence>
<reference evidence="1" key="1">
    <citation type="submission" date="2021-05" db="EMBL/GenBank/DDBJ databases">
        <authorList>
            <person name="Scholz U."/>
            <person name="Mascher M."/>
            <person name="Fiebig A."/>
        </authorList>
    </citation>
    <scope>NUCLEOTIDE SEQUENCE [LARGE SCALE GENOMIC DNA]</scope>
</reference>
<reference evidence="1" key="2">
    <citation type="submission" date="2025-09" db="UniProtKB">
        <authorList>
            <consortium name="EnsemblPlants"/>
        </authorList>
    </citation>
    <scope>IDENTIFICATION</scope>
</reference>
<keyword evidence="2" id="KW-1185">Reference proteome</keyword>
<name>A0ACD6A9I3_AVESA</name>
<organism evidence="1 2">
    <name type="scientific">Avena sativa</name>
    <name type="common">Oat</name>
    <dbReference type="NCBI Taxonomy" id="4498"/>
    <lineage>
        <taxon>Eukaryota</taxon>
        <taxon>Viridiplantae</taxon>
        <taxon>Streptophyta</taxon>
        <taxon>Embryophyta</taxon>
        <taxon>Tracheophyta</taxon>
        <taxon>Spermatophyta</taxon>
        <taxon>Magnoliopsida</taxon>
        <taxon>Liliopsida</taxon>
        <taxon>Poales</taxon>
        <taxon>Poaceae</taxon>
        <taxon>BOP clade</taxon>
        <taxon>Pooideae</taxon>
        <taxon>Poodae</taxon>
        <taxon>Poeae</taxon>
        <taxon>Poeae Chloroplast Group 1 (Aveneae type)</taxon>
        <taxon>Aveninae</taxon>
        <taxon>Avena</taxon>
    </lineage>
</organism>
<dbReference type="Proteomes" id="UP001732700">
    <property type="component" value="Chromosome 7D"/>
</dbReference>
<accession>A0ACD6A9I3</accession>
<protein>
    <submittedName>
        <fullName evidence="1">Uncharacterized protein</fullName>
    </submittedName>
</protein>
<proteinExistence type="predicted"/>
<dbReference type="EnsemblPlants" id="AVESA.00010b.r2.7DG1334845.1">
    <property type="protein sequence ID" value="AVESA.00010b.r2.7DG1334845.1.CDS.1"/>
    <property type="gene ID" value="AVESA.00010b.r2.7DG1334845"/>
</dbReference>
<evidence type="ECO:0000313" key="2">
    <source>
        <dbReference type="Proteomes" id="UP001732700"/>
    </source>
</evidence>